<comment type="pathway">
    <text evidence="1 9">Porphyrin-containing compound metabolism; protoporphyrin-IX biosynthesis; coproporphyrinogen-III from 5-aminolevulinate: step 3/4.</text>
</comment>
<comment type="catalytic activity">
    <reaction evidence="8 9">
        <text>hydroxymethylbilane = uroporphyrinogen III + H2O</text>
        <dbReference type="Rhea" id="RHEA:18965"/>
        <dbReference type="ChEBI" id="CHEBI:15377"/>
        <dbReference type="ChEBI" id="CHEBI:57308"/>
        <dbReference type="ChEBI" id="CHEBI:57845"/>
        <dbReference type="EC" id="4.2.1.75"/>
    </reaction>
</comment>
<dbReference type="RefSeq" id="WP_274944180.1">
    <property type="nucleotide sequence ID" value="NZ_JANWOI010000004.1"/>
</dbReference>
<comment type="similarity">
    <text evidence="2 9">Belongs to the uroporphyrinogen-III synthase family.</text>
</comment>
<organism evidence="11 12">
    <name type="scientific">Govanella unica</name>
    <dbReference type="NCBI Taxonomy" id="2975056"/>
    <lineage>
        <taxon>Bacteria</taxon>
        <taxon>Pseudomonadati</taxon>
        <taxon>Pseudomonadota</taxon>
        <taxon>Alphaproteobacteria</taxon>
        <taxon>Emcibacterales</taxon>
        <taxon>Govanellaceae</taxon>
        <taxon>Govanella</taxon>
    </lineage>
</organism>
<evidence type="ECO:0000256" key="8">
    <source>
        <dbReference type="ARBA" id="ARBA00048617"/>
    </source>
</evidence>
<keyword evidence="12" id="KW-1185">Reference proteome</keyword>
<evidence type="ECO:0000256" key="3">
    <source>
        <dbReference type="ARBA" id="ARBA00013109"/>
    </source>
</evidence>
<dbReference type="GO" id="GO:0006782">
    <property type="term" value="P:protoporphyrinogen IX biosynthetic process"/>
    <property type="evidence" value="ECO:0007669"/>
    <property type="project" value="UniProtKB-UniRule"/>
</dbReference>
<keyword evidence="4 9" id="KW-0456">Lyase</keyword>
<proteinExistence type="inferred from homology"/>
<dbReference type="Pfam" id="PF02602">
    <property type="entry name" value="HEM4"/>
    <property type="match status" value="1"/>
</dbReference>
<evidence type="ECO:0000259" key="10">
    <source>
        <dbReference type="Pfam" id="PF02602"/>
    </source>
</evidence>
<evidence type="ECO:0000256" key="9">
    <source>
        <dbReference type="RuleBase" id="RU366031"/>
    </source>
</evidence>
<dbReference type="GO" id="GO:0004852">
    <property type="term" value="F:uroporphyrinogen-III synthase activity"/>
    <property type="evidence" value="ECO:0007669"/>
    <property type="project" value="UniProtKB-UniRule"/>
</dbReference>
<dbReference type="CDD" id="cd06578">
    <property type="entry name" value="HemD"/>
    <property type="match status" value="1"/>
</dbReference>
<evidence type="ECO:0000313" key="12">
    <source>
        <dbReference type="Proteomes" id="UP001141619"/>
    </source>
</evidence>
<evidence type="ECO:0000256" key="4">
    <source>
        <dbReference type="ARBA" id="ARBA00023239"/>
    </source>
</evidence>
<name>A0A9X3Z7Q1_9PROT</name>
<dbReference type="PANTHER" id="PTHR38042:SF1">
    <property type="entry name" value="UROPORPHYRINOGEN-III SYNTHASE, CHLOROPLASTIC"/>
    <property type="match status" value="1"/>
</dbReference>
<evidence type="ECO:0000256" key="2">
    <source>
        <dbReference type="ARBA" id="ARBA00008133"/>
    </source>
</evidence>
<protein>
    <recommendedName>
        <fullName evidence="7 9">Uroporphyrinogen-III synthase</fullName>
        <ecNumber evidence="3 9">4.2.1.75</ecNumber>
    </recommendedName>
</protein>
<feature type="domain" description="Tetrapyrrole biosynthesis uroporphyrinogen III synthase" evidence="10">
    <location>
        <begin position="14"/>
        <end position="215"/>
    </location>
</feature>
<sequence>MHILVTRPAEDAAALTRTLEAAGHRVTLAPMMIIRPEPVTTINLEGCQALVFTSANGVRAFAAISADRALPVIAVGDATARTARAAGFTQIDTAAGEVHSLAALIIDTRDPAKGPLFHAAGHIVAGDLGGLLQPHGFTLRRQVLYRAEAVTALPAPAIKALDHDQPDIALFYSPRTARIFMDLVDTAGRLNRLQNITAGALSEAVTKALESGSWPLQSPLWHRIVTAAEPAEVALLGALDLLTSKGDFDT</sequence>
<dbReference type="SUPFAM" id="SSF69618">
    <property type="entry name" value="HemD-like"/>
    <property type="match status" value="1"/>
</dbReference>
<evidence type="ECO:0000313" key="11">
    <source>
        <dbReference type="EMBL" id="MDA5194475.1"/>
    </source>
</evidence>
<evidence type="ECO:0000256" key="5">
    <source>
        <dbReference type="ARBA" id="ARBA00023244"/>
    </source>
</evidence>
<dbReference type="GO" id="GO:0006780">
    <property type="term" value="P:uroporphyrinogen III biosynthetic process"/>
    <property type="evidence" value="ECO:0007669"/>
    <property type="project" value="UniProtKB-UniRule"/>
</dbReference>
<keyword evidence="5 9" id="KW-0627">Porphyrin biosynthesis</keyword>
<dbReference type="InterPro" id="IPR039793">
    <property type="entry name" value="UROS/Hem4"/>
</dbReference>
<dbReference type="PANTHER" id="PTHR38042">
    <property type="entry name" value="UROPORPHYRINOGEN-III SYNTHASE, CHLOROPLASTIC"/>
    <property type="match status" value="1"/>
</dbReference>
<comment type="caution">
    <text evidence="11">The sequence shown here is derived from an EMBL/GenBank/DDBJ whole genome shotgun (WGS) entry which is preliminary data.</text>
</comment>
<dbReference type="InterPro" id="IPR003754">
    <property type="entry name" value="4pyrrol_synth_uPrphyn_synth"/>
</dbReference>
<dbReference type="AlphaFoldDB" id="A0A9X3Z7Q1"/>
<evidence type="ECO:0000256" key="6">
    <source>
        <dbReference type="ARBA" id="ARBA00037589"/>
    </source>
</evidence>
<dbReference type="InterPro" id="IPR036108">
    <property type="entry name" value="4pyrrol_syn_uPrphyn_synt_sf"/>
</dbReference>
<comment type="function">
    <text evidence="6 9">Catalyzes cyclization of the linear tetrapyrrole, hydroxymethylbilane, to the macrocyclic uroporphyrinogen III.</text>
</comment>
<dbReference type="Gene3D" id="3.40.50.10090">
    <property type="match status" value="2"/>
</dbReference>
<dbReference type="EC" id="4.2.1.75" evidence="3 9"/>
<accession>A0A9X3Z7Q1</accession>
<reference evidence="11" key="1">
    <citation type="submission" date="2022-08" db="EMBL/GenBank/DDBJ databases">
        <authorList>
            <person name="Vandamme P."/>
            <person name="Hettiarachchi A."/>
            <person name="Peeters C."/>
            <person name="Cnockaert M."/>
            <person name="Carlier A."/>
        </authorList>
    </citation>
    <scope>NUCLEOTIDE SEQUENCE</scope>
    <source>
        <strain evidence="11">LMG 31809</strain>
    </source>
</reference>
<gene>
    <name evidence="11" type="ORF">NYP16_10985</name>
</gene>
<dbReference type="Proteomes" id="UP001141619">
    <property type="component" value="Unassembled WGS sequence"/>
</dbReference>
<dbReference type="EMBL" id="JANWOI010000004">
    <property type="protein sequence ID" value="MDA5194475.1"/>
    <property type="molecule type" value="Genomic_DNA"/>
</dbReference>
<evidence type="ECO:0000256" key="1">
    <source>
        <dbReference type="ARBA" id="ARBA00004772"/>
    </source>
</evidence>
<evidence type="ECO:0000256" key="7">
    <source>
        <dbReference type="ARBA" id="ARBA00040167"/>
    </source>
</evidence>
<reference evidence="11" key="2">
    <citation type="journal article" date="2023" name="Syst. Appl. Microbiol.">
        <title>Govania unica gen. nov., sp. nov., a rare biosphere bacterium that represents a novel family in the class Alphaproteobacteria.</title>
        <authorList>
            <person name="Vandamme P."/>
            <person name="Peeters C."/>
            <person name="Hettiarachchi A."/>
            <person name="Cnockaert M."/>
            <person name="Carlier A."/>
        </authorList>
    </citation>
    <scope>NUCLEOTIDE SEQUENCE</scope>
    <source>
        <strain evidence="11">LMG 31809</strain>
    </source>
</reference>